<name>A0A1I4BXZ9_9ACTN</name>
<gene>
    <name evidence="1" type="ORF">SAMN05216275_13392</name>
</gene>
<dbReference type="AlphaFoldDB" id="A0A1I4BXZ9"/>
<reference evidence="2" key="1">
    <citation type="submission" date="2016-10" db="EMBL/GenBank/DDBJ databases">
        <authorList>
            <person name="Varghese N."/>
            <person name="Submissions S."/>
        </authorList>
    </citation>
    <scope>NUCLEOTIDE SEQUENCE [LARGE SCALE GENOMIC DNA]</scope>
    <source>
        <strain evidence="2">CGMCC 4.2126</strain>
    </source>
</reference>
<accession>A0A1I4BXZ9</accession>
<evidence type="ECO:0000313" key="1">
    <source>
        <dbReference type="EMBL" id="SFK73393.1"/>
    </source>
</evidence>
<proteinExistence type="predicted"/>
<dbReference type="Proteomes" id="UP000199111">
    <property type="component" value="Unassembled WGS sequence"/>
</dbReference>
<evidence type="ECO:0000313" key="2">
    <source>
        <dbReference type="Proteomes" id="UP000199111"/>
    </source>
</evidence>
<keyword evidence="2" id="KW-1185">Reference proteome</keyword>
<dbReference type="EMBL" id="FOQY01000033">
    <property type="protein sequence ID" value="SFK73393.1"/>
    <property type="molecule type" value="Genomic_DNA"/>
</dbReference>
<sequence>MISSTPPMSNTTARIAMIVKLRQPCERLNPVAIAHTNGSLGNAENATKRC</sequence>
<organism evidence="1 2">
    <name type="scientific">Streptosporangium canum</name>
    <dbReference type="NCBI Taxonomy" id="324952"/>
    <lineage>
        <taxon>Bacteria</taxon>
        <taxon>Bacillati</taxon>
        <taxon>Actinomycetota</taxon>
        <taxon>Actinomycetes</taxon>
        <taxon>Streptosporangiales</taxon>
        <taxon>Streptosporangiaceae</taxon>
        <taxon>Streptosporangium</taxon>
    </lineage>
</organism>
<protein>
    <submittedName>
        <fullName evidence="1">Uncharacterized protein</fullName>
    </submittedName>
</protein>